<dbReference type="EMBL" id="GG662440">
    <property type="protein sequence ID" value="EAR84023.3"/>
    <property type="molecule type" value="Genomic_DNA"/>
</dbReference>
<protein>
    <submittedName>
        <fullName evidence="3">Transmembrane protein, putative</fullName>
    </submittedName>
</protein>
<dbReference type="InParanoid" id="I7M615"/>
<dbReference type="GeneID" id="7839884"/>
<name>I7M615_TETTS</name>
<keyword evidence="2" id="KW-0472">Membrane</keyword>
<feature type="compositionally biased region" description="Polar residues" evidence="1">
    <location>
        <begin position="555"/>
        <end position="567"/>
    </location>
</feature>
<evidence type="ECO:0000256" key="1">
    <source>
        <dbReference type="SAM" id="MobiDB-lite"/>
    </source>
</evidence>
<proteinExistence type="predicted"/>
<sequence length="658" mass="77397">MKLIAVLIFPVILIFLIAISSQQIALLYMEQYVQEYGLSREIYKIPVYISMLNSLHDKITEGHVILNNKNRPSIVNQMLLYQSKLTPELSKLAFKNTIFVNSWFQQNVTQIDQLDVQGQNSSYQFCKQLSQFKTRYLNHTSIFMNPPKISLAAVPPYLSQYTCQMANSKQYYVIDPRSLSIFFNSKKQYNYTNITQADDFYNIELQYLQDQDQAQQILKYIQDNYNKWVFSQKNNSYVNILQMIDLSQQVEVMDYIRNGTTYKAIFNPVIQYDQIPKIVTKYTQQQGLQLQYAYLQINIISDYELKTQTNMILSFFSNIFIGVQITLALISIIFLIITIILAFQIKKQITYPIIKMKETLEEINQLKEFVEISTIIKKYEERSDLILLSKETYLLYQSFLDLFEMIQYTSESFFIENEGKTLISLSKKADFFIKFKNYNAAGVTHNNIGNILLNQEHFFQALEHFSLAIMYAKYEISAYQDCNPDSYYNEFLYQYSYREYTNNIVGAQRQRQKLSISQNFIKSKIHFPRSYQFSTEKQQSYDYAHDQAQLGLNKKNISTSQKTSSPQGRLRKSRKISKETKTKIEDIFQQQNLGKTIQSLKKLKQQNYIATLIAFQEKQDSASNQQEGVKGFNFWKEINQIKTSGSRKFVKKFRIALQ</sequence>
<evidence type="ECO:0000256" key="2">
    <source>
        <dbReference type="SAM" id="Phobius"/>
    </source>
</evidence>
<reference evidence="4" key="1">
    <citation type="journal article" date="2006" name="PLoS Biol.">
        <title>Macronuclear genome sequence of the ciliate Tetrahymena thermophila, a model eukaryote.</title>
        <authorList>
            <person name="Eisen J.A."/>
            <person name="Coyne R.S."/>
            <person name="Wu M."/>
            <person name="Wu D."/>
            <person name="Thiagarajan M."/>
            <person name="Wortman J.R."/>
            <person name="Badger J.H."/>
            <person name="Ren Q."/>
            <person name="Amedeo P."/>
            <person name="Jones K.M."/>
            <person name="Tallon L.J."/>
            <person name="Delcher A.L."/>
            <person name="Salzberg S.L."/>
            <person name="Silva J.C."/>
            <person name="Haas B.J."/>
            <person name="Majoros W.H."/>
            <person name="Farzad M."/>
            <person name="Carlton J.M."/>
            <person name="Smith R.K. Jr."/>
            <person name="Garg J."/>
            <person name="Pearlman R.E."/>
            <person name="Karrer K.M."/>
            <person name="Sun L."/>
            <person name="Manning G."/>
            <person name="Elde N.C."/>
            <person name="Turkewitz A.P."/>
            <person name="Asai D.J."/>
            <person name="Wilkes D.E."/>
            <person name="Wang Y."/>
            <person name="Cai H."/>
            <person name="Collins K."/>
            <person name="Stewart B.A."/>
            <person name="Lee S.R."/>
            <person name="Wilamowska K."/>
            <person name="Weinberg Z."/>
            <person name="Ruzzo W.L."/>
            <person name="Wloga D."/>
            <person name="Gaertig J."/>
            <person name="Frankel J."/>
            <person name="Tsao C.-C."/>
            <person name="Gorovsky M.A."/>
            <person name="Keeling P.J."/>
            <person name="Waller R.F."/>
            <person name="Patron N.J."/>
            <person name="Cherry J.M."/>
            <person name="Stover N.A."/>
            <person name="Krieger C.J."/>
            <person name="del Toro C."/>
            <person name="Ryder H.F."/>
            <person name="Williamson S.C."/>
            <person name="Barbeau R.A."/>
            <person name="Hamilton E.P."/>
            <person name="Orias E."/>
        </authorList>
    </citation>
    <scope>NUCLEOTIDE SEQUENCE [LARGE SCALE GENOMIC DNA]</scope>
    <source>
        <strain evidence="4">SB210</strain>
    </source>
</reference>
<dbReference type="Proteomes" id="UP000009168">
    <property type="component" value="Unassembled WGS sequence"/>
</dbReference>
<organism evidence="3 4">
    <name type="scientific">Tetrahymena thermophila (strain SB210)</name>
    <dbReference type="NCBI Taxonomy" id="312017"/>
    <lineage>
        <taxon>Eukaryota</taxon>
        <taxon>Sar</taxon>
        <taxon>Alveolata</taxon>
        <taxon>Ciliophora</taxon>
        <taxon>Intramacronucleata</taxon>
        <taxon>Oligohymenophorea</taxon>
        <taxon>Hymenostomatida</taxon>
        <taxon>Tetrahymenina</taxon>
        <taxon>Tetrahymenidae</taxon>
        <taxon>Tetrahymena</taxon>
    </lineage>
</organism>
<dbReference type="OrthoDB" id="431454at2759"/>
<keyword evidence="2" id="KW-1133">Transmembrane helix</keyword>
<feature type="region of interest" description="Disordered" evidence="1">
    <location>
        <begin position="554"/>
        <end position="576"/>
    </location>
</feature>
<accession>I7M615</accession>
<evidence type="ECO:0000313" key="4">
    <source>
        <dbReference type="Proteomes" id="UP000009168"/>
    </source>
</evidence>
<dbReference type="RefSeq" id="XP_001031686.3">
    <property type="nucleotide sequence ID" value="XM_001031686.3"/>
</dbReference>
<dbReference type="KEGG" id="tet:TTHERM_00760700"/>
<keyword evidence="2 3" id="KW-0812">Transmembrane</keyword>
<keyword evidence="4" id="KW-1185">Reference proteome</keyword>
<gene>
    <name evidence="3" type="ORF">TTHERM_00760700</name>
</gene>
<feature type="transmembrane region" description="Helical" evidence="2">
    <location>
        <begin position="319"/>
        <end position="343"/>
    </location>
</feature>
<dbReference type="AlphaFoldDB" id="I7M615"/>
<evidence type="ECO:0000313" key="3">
    <source>
        <dbReference type="EMBL" id="EAR84023.3"/>
    </source>
</evidence>